<evidence type="ECO:0000256" key="10">
    <source>
        <dbReference type="ARBA" id="ARBA00022840"/>
    </source>
</evidence>
<dbReference type="InterPro" id="IPR000719">
    <property type="entry name" value="Prot_kinase_dom"/>
</dbReference>
<keyword evidence="19" id="KW-1185">Reference proteome</keyword>
<keyword evidence="5" id="KW-0723">Serine/threonine-protein kinase</keyword>
<comment type="catalytic activity">
    <reaction evidence="13">
        <text>L-seryl-[protein] + ATP = O-phospho-L-seryl-[protein] + ADP + H(+)</text>
        <dbReference type="Rhea" id="RHEA:17989"/>
        <dbReference type="Rhea" id="RHEA-COMP:9863"/>
        <dbReference type="Rhea" id="RHEA-COMP:11604"/>
        <dbReference type="ChEBI" id="CHEBI:15378"/>
        <dbReference type="ChEBI" id="CHEBI:29999"/>
        <dbReference type="ChEBI" id="CHEBI:30616"/>
        <dbReference type="ChEBI" id="CHEBI:83421"/>
        <dbReference type="ChEBI" id="CHEBI:456216"/>
        <dbReference type="EC" id="2.7.11.25"/>
    </reaction>
</comment>
<evidence type="ECO:0000256" key="6">
    <source>
        <dbReference type="ARBA" id="ARBA00022679"/>
    </source>
</evidence>
<comment type="cofactor">
    <cofactor evidence="1">
        <name>Mg(2+)</name>
        <dbReference type="ChEBI" id="CHEBI:18420"/>
    </cofactor>
</comment>
<dbReference type="Pfam" id="PF07714">
    <property type="entry name" value="PK_Tyr_Ser-Thr"/>
    <property type="match status" value="1"/>
</dbReference>
<evidence type="ECO:0000256" key="14">
    <source>
        <dbReference type="PROSITE-ProRule" id="PRU10141"/>
    </source>
</evidence>
<dbReference type="GO" id="GO:0046872">
    <property type="term" value="F:metal ion binding"/>
    <property type="evidence" value="ECO:0007669"/>
    <property type="project" value="UniProtKB-KW"/>
</dbReference>
<dbReference type="InterPro" id="IPR008271">
    <property type="entry name" value="Ser/Thr_kinase_AS"/>
</dbReference>
<feature type="compositionally biased region" description="Low complexity" evidence="16">
    <location>
        <begin position="406"/>
        <end position="419"/>
    </location>
</feature>
<proteinExistence type="inferred from homology"/>
<feature type="region of interest" description="Disordered" evidence="16">
    <location>
        <begin position="277"/>
        <end position="317"/>
    </location>
</feature>
<evidence type="ECO:0000259" key="17">
    <source>
        <dbReference type="PROSITE" id="PS50011"/>
    </source>
</evidence>
<dbReference type="InterPro" id="IPR001245">
    <property type="entry name" value="Ser-Thr/Tyr_kinase_cat_dom"/>
</dbReference>
<dbReference type="GO" id="GO:0009893">
    <property type="term" value="P:positive regulation of metabolic process"/>
    <property type="evidence" value="ECO:0007669"/>
    <property type="project" value="UniProtKB-ARBA"/>
</dbReference>
<evidence type="ECO:0000256" key="13">
    <source>
        <dbReference type="ARBA" id="ARBA00048329"/>
    </source>
</evidence>
<keyword evidence="11" id="KW-0460">Magnesium</keyword>
<evidence type="ECO:0000256" key="1">
    <source>
        <dbReference type="ARBA" id="ARBA00001946"/>
    </source>
</evidence>
<feature type="coiled-coil region" evidence="15">
    <location>
        <begin position="542"/>
        <end position="576"/>
    </location>
</feature>
<evidence type="ECO:0000256" key="7">
    <source>
        <dbReference type="ARBA" id="ARBA00022723"/>
    </source>
</evidence>
<reference evidence="18 19" key="1">
    <citation type="submission" date="2020-04" db="EMBL/GenBank/DDBJ databases">
        <authorList>
            <person name="Alioto T."/>
            <person name="Alioto T."/>
            <person name="Gomez Garrido J."/>
        </authorList>
    </citation>
    <scope>NUCLEOTIDE SEQUENCE [LARGE SCALE GENOMIC DNA]</scope>
</reference>
<dbReference type="GO" id="GO:0043123">
    <property type="term" value="P:positive regulation of canonical NF-kappaB signal transduction"/>
    <property type="evidence" value="ECO:0007669"/>
    <property type="project" value="TreeGrafter"/>
</dbReference>
<dbReference type="GO" id="GO:0005524">
    <property type="term" value="F:ATP binding"/>
    <property type="evidence" value="ECO:0007669"/>
    <property type="project" value="UniProtKB-UniRule"/>
</dbReference>
<keyword evidence="15" id="KW-0175">Coiled coil</keyword>
<dbReference type="GO" id="GO:0007254">
    <property type="term" value="P:JNK cascade"/>
    <property type="evidence" value="ECO:0007669"/>
    <property type="project" value="TreeGrafter"/>
</dbReference>
<dbReference type="AlphaFoldDB" id="A0A8S1CZS6"/>
<sequence length="587" mass="65595">MAQPKEEQPFVEEIDSAELFKVEVVGRGSFGVVWRAEWRQRPVAVKFIESDSEKRAFAVEKKQLSRVRHENIIRLYGASTVRPVCLVMEFAEGGSLYNLLHSRPYRTYTAGHAISWALQCARGVAYLHSLQPKVIHRDLKPPNLLLVDRGGTRLKICDFGTARDLTTCGHLTNNQGSAAWMAPEVFEGSSYTEKCDVFSWGIILWEVLTRRRPFDNIKGATVAILWAVHTGQRPPLIANCPPPLETLMTSCWEKESSERPAMVEVVERMERLAVHFPGGDLPITEYEDQSSDNEEDEDEDDDEGTIETFGPQTTTSLNGTISSVLSTQLAPLSVQVSEPETLAPLPEVELRPHPFARLEAITATRPTTLLQPPKRPQMRQSNINNDQWEVGDEISPVEEAKPIPSAAATTATTAAAAAAPRSSGPEARSGGGESGEWHPLLSCARPAARVPANQSLACRATSTMSSAAASEELDNVYQMLDPKLQPLPPDPDNPDSLRVFNEHKQLAQEYFRVQTEMAYTRQHRDNLAERLSEEQLQQPSQQLEELAKLESEKENLEQLQRNLRRQLELIRRARGSPHDWVVVPPRT</sequence>
<comment type="similarity">
    <text evidence="2">Belongs to the protein kinase superfamily. STE Ser/Thr protein kinase family. MAP kinase kinase kinase subfamily.</text>
</comment>
<dbReference type="PRINTS" id="PR00109">
    <property type="entry name" value="TYRKINASE"/>
</dbReference>
<evidence type="ECO:0000256" key="16">
    <source>
        <dbReference type="SAM" id="MobiDB-lite"/>
    </source>
</evidence>
<dbReference type="OrthoDB" id="10261027at2759"/>
<dbReference type="GO" id="GO:0019899">
    <property type="term" value="F:enzyme binding"/>
    <property type="evidence" value="ECO:0007669"/>
    <property type="project" value="UniProtKB-ARBA"/>
</dbReference>
<keyword evidence="10 14" id="KW-0067">ATP-binding</keyword>
<dbReference type="Gene3D" id="1.10.510.10">
    <property type="entry name" value="Transferase(Phosphotransferase) domain 1"/>
    <property type="match status" value="1"/>
</dbReference>
<dbReference type="EC" id="2.7.11.25" evidence="3"/>
<keyword evidence="9" id="KW-0418">Kinase</keyword>
<evidence type="ECO:0000313" key="19">
    <source>
        <dbReference type="Proteomes" id="UP000494165"/>
    </source>
</evidence>
<evidence type="ECO:0000256" key="15">
    <source>
        <dbReference type="SAM" id="Coils"/>
    </source>
</evidence>
<evidence type="ECO:0000256" key="4">
    <source>
        <dbReference type="ARBA" id="ARBA00017660"/>
    </source>
</evidence>
<organism evidence="18 19">
    <name type="scientific">Cloeon dipterum</name>
    <dbReference type="NCBI Taxonomy" id="197152"/>
    <lineage>
        <taxon>Eukaryota</taxon>
        <taxon>Metazoa</taxon>
        <taxon>Ecdysozoa</taxon>
        <taxon>Arthropoda</taxon>
        <taxon>Hexapoda</taxon>
        <taxon>Insecta</taxon>
        <taxon>Pterygota</taxon>
        <taxon>Palaeoptera</taxon>
        <taxon>Ephemeroptera</taxon>
        <taxon>Pisciforma</taxon>
        <taxon>Baetidae</taxon>
        <taxon>Cloeon</taxon>
    </lineage>
</organism>
<dbReference type="EMBL" id="CADEPI010000111">
    <property type="protein sequence ID" value="CAB3375385.1"/>
    <property type="molecule type" value="Genomic_DNA"/>
</dbReference>
<name>A0A8S1CZS6_9INSE</name>
<evidence type="ECO:0000256" key="9">
    <source>
        <dbReference type="ARBA" id="ARBA00022777"/>
    </source>
</evidence>
<evidence type="ECO:0000256" key="12">
    <source>
        <dbReference type="ARBA" id="ARBA00047559"/>
    </source>
</evidence>
<dbReference type="PANTHER" id="PTHR46716:SF1">
    <property type="entry name" value="MITOGEN-ACTIVATED PROTEIN KINASE KINASE KINASE 7"/>
    <property type="match status" value="1"/>
</dbReference>
<evidence type="ECO:0000256" key="3">
    <source>
        <dbReference type="ARBA" id="ARBA00012406"/>
    </source>
</evidence>
<dbReference type="PROSITE" id="PS50011">
    <property type="entry name" value="PROTEIN_KINASE_DOM"/>
    <property type="match status" value="1"/>
</dbReference>
<comment type="caution">
    <text evidence="18">The sequence shown here is derived from an EMBL/GenBank/DDBJ whole genome shotgun (WGS) entry which is preliminary data.</text>
</comment>
<gene>
    <name evidence="18" type="ORF">CLODIP_2_CD08649</name>
</gene>
<feature type="binding site" evidence="14">
    <location>
        <position position="46"/>
    </location>
    <ligand>
        <name>ATP</name>
        <dbReference type="ChEBI" id="CHEBI:30616"/>
    </ligand>
</feature>
<dbReference type="GO" id="GO:0004709">
    <property type="term" value="F:MAP kinase kinase kinase activity"/>
    <property type="evidence" value="ECO:0007669"/>
    <property type="project" value="UniProtKB-EC"/>
</dbReference>
<dbReference type="PROSITE" id="PS00108">
    <property type="entry name" value="PROTEIN_KINASE_ST"/>
    <property type="match status" value="1"/>
</dbReference>
<dbReference type="PROSITE" id="PS00107">
    <property type="entry name" value="PROTEIN_KINASE_ATP"/>
    <property type="match status" value="1"/>
</dbReference>
<dbReference type="InterPro" id="IPR017441">
    <property type="entry name" value="Protein_kinase_ATP_BS"/>
</dbReference>
<dbReference type="GO" id="GO:0043410">
    <property type="term" value="P:positive regulation of MAPK cascade"/>
    <property type="evidence" value="ECO:0007669"/>
    <property type="project" value="UniProtKB-ARBA"/>
</dbReference>
<feature type="domain" description="Protein kinase" evidence="17">
    <location>
        <begin position="19"/>
        <end position="272"/>
    </location>
</feature>
<protein>
    <recommendedName>
        <fullName evidence="4">Mitogen-activated protein kinase kinase kinase 7</fullName>
        <ecNumber evidence="3">2.7.11.25</ecNumber>
    </recommendedName>
</protein>
<dbReference type="SMART" id="SM00220">
    <property type="entry name" value="S_TKc"/>
    <property type="match status" value="1"/>
</dbReference>
<comment type="catalytic activity">
    <reaction evidence="12">
        <text>L-threonyl-[protein] + ATP = O-phospho-L-threonyl-[protein] + ADP + H(+)</text>
        <dbReference type="Rhea" id="RHEA:46608"/>
        <dbReference type="Rhea" id="RHEA-COMP:11060"/>
        <dbReference type="Rhea" id="RHEA-COMP:11605"/>
        <dbReference type="ChEBI" id="CHEBI:15378"/>
        <dbReference type="ChEBI" id="CHEBI:30013"/>
        <dbReference type="ChEBI" id="CHEBI:30616"/>
        <dbReference type="ChEBI" id="CHEBI:61977"/>
        <dbReference type="ChEBI" id="CHEBI:456216"/>
        <dbReference type="EC" id="2.7.11.25"/>
    </reaction>
</comment>
<accession>A0A8S1CZS6</accession>
<evidence type="ECO:0000313" key="18">
    <source>
        <dbReference type="EMBL" id="CAB3375385.1"/>
    </source>
</evidence>
<keyword evidence="6" id="KW-0808">Transferase</keyword>
<dbReference type="PANTHER" id="PTHR46716">
    <property type="entry name" value="MITOGEN-ACTIVATED PROTEIN KINASE KINASE KINASE 7"/>
    <property type="match status" value="1"/>
</dbReference>
<dbReference type="Proteomes" id="UP000494165">
    <property type="component" value="Unassembled WGS sequence"/>
</dbReference>
<feature type="region of interest" description="Disordered" evidence="16">
    <location>
        <begin position="406"/>
        <end position="439"/>
    </location>
</feature>
<dbReference type="SUPFAM" id="SSF56112">
    <property type="entry name" value="Protein kinase-like (PK-like)"/>
    <property type="match status" value="1"/>
</dbReference>
<feature type="compositionally biased region" description="Acidic residues" evidence="16">
    <location>
        <begin position="285"/>
        <end position="305"/>
    </location>
</feature>
<dbReference type="GO" id="GO:0006950">
    <property type="term" value="P:response to stress"/>
    <property type="evidence" value="ECO:0007669"/>
    <property type="project" value="UniProtKB-ARBA"/>
</dbReference>
<keyword evidence="7" id="KW-0479">Metal-binding</keyword>
<dbReference type="InterPro" id="IPR011009">
    <property type="entry name" value="Kinase-like_dom_sf"/>
</dbReference>
<evidence type="ECO:0000256" key="2">
    <source>
        <dbReference type="ARBA" id="ARBA00006529"/>
    </source>
</evidence>
<evidence type="ECO:0000256" key="11">
    <source>
        <dbReference type="ARBA" id="ARBA00022842"/>
    </source>
</evidence>
<dbReference type="FunFam" id="1.10.510.10:FF:000143">
    <property type="entry name" value="Mitogen-activated protein kinase kinase kinase 7"/>
    <property type="match status" value="1"/>
</dbReference>
<evidence type="ECO:0000256" key="8">
    <source>
        <dbReference type="ARBA" id="ARBA00022741"/>
    </source>
</evidence>
<dbReference type="Gene3D" id="3.30.200.20">
    <property type="entry name" value="Phosphorylase Kinase, domain 1"/>
    <property type="match status" value="1"/>
</dbReference>
<keyword evidence="8 14" id="KW-0547">Nucleotide-binding</keyword>
<dbReference type="GO" id="GO:0006955">
    <property type="term" value="P:immune response"/>
    <property type="evidence" value="ECO:0007669"/>
    <property type="project" value="TreeGrafter"/>
</dbReference>
<evidence type="ECO:0000256" key="5">
    <source>
        <dbReference type="ARBA" id="ARBA00022527"/>
    </source>
</evidence>